<name>A0A074Y0V3_AURPU</name>
<reference evidence="2 3" key="1">
    <citation type="journal article" date="2014" name="BMC Genomics">
        <title>Genome sequencing of four Aureobasidium pullulans varieties: biotechnological potential, stress tolerance, and description of new species.</title>
        <authorList>
            <person name="Gostin Ar C."/>
            <person name="Ohm R.A."/>
            <person name="Kogej T."/>
            <person name="Sonjak S."/>
            <person name="Turk M."/>
            <person name="Zajc J."/>
            <person name="Zalar P."/>
            <person name="Grube M."/>
            <person name="Sun H."/>
            <person name="Han J."/>
            <person name="Sharma A."/>
            <person name="Chiniquy J."/>
            <person name="Ngan C.Y."/>
            <person name="Lipzen A."/>
            <person name="Barry K."/>
            <person name="Grigoriev I.V."/>
            <person name="Gunde-Cimerman N."/>
        </authorList>
    </citation>
    <scope>NUCLEOTIDE SEQUENCE [LARGE SCALE GENOMIC DNA]</scope>
    <source>
        <strain evidence="2 3">EXF-150</strain>
    </source>
</reference>
<keyword evidence="1" id="KW-1133">Transmembrane helix</keyword>
<keyword evidence="1" id="KW-0472">Membrane</keyword>
<dbReference type="EMBL" id="KL584997">
    <property type="protein sequence ID" value="KEQ80526.1"/>
    <property type="molecule type" value="Genomic_DNA"/>
</dbReference>
<dbReference type="Proteomes" id="UP000030706">
    <property type="component" value="Unassembled WGS sequence"/>
</dbReference>
<evidence type="ECO:0000313" key="2">
    <source>
        <dbReference type="EMBL" id="KEQ80526.1"/>
    </source>
</evidence>
<evidence type="ECO:0000313" key="3">
    <source>
        <dbReference type="Proteomes" id="UP000030706"/>
    </source>
</evidence>
<dbReference type="GeneID" id="40748530"/>
<gene>
    <name evidence="2" type="ORF">M438DRAFT_348762</name>
</gene>
<sequence>MTSPISASIALSTYVRARSTHATASLFNRSSGLRTPCGVAWIQCVYLTLLWMFQSWSSLLSGSMATALVRRTK</sequence>
<keyword evidence="3" id="KW-1185">Reference proteome</keyword>
<dbReference type="RefSeq" id="XP_029756713.1">
    <property type="nucleotide sequence ID" value="XM_029906224.1"/>
</dbReference>
<dbReference type="HOGENOM" id="CLU_2704420_0_0_1"/>
<protein>
    <submittedName>
        <fullName evidence="2">Uncharacterized protein</fullName>
    </submittedName>
</protein>
<proteinExistence type="predicted"/>
<accession>A0A074Y0V3</accession>
<evidence type="ECO:0000256" key="1">
    <source>
        <dbReference type="SAM" id="Phobius"/>
    </source>
</evidence>
<dbReference type="AlphaFoldDB" id="A0A074Y0V3"/>
<keyword evidence="1" id="KW-0812">Transmembrane</keyword>
<organism evidence="2 3">
    <name type="scientific">Aureobasidium pullulans EXF-150</name>
    <dbReference type="NCBI Taxonomy" id="1043002"/>
    <lineage>
        <taxon>Eukaryota</taxon>
        <taxon>Fungi</taxon>
        <taxon>Dikarya</taxon>
        <taxon>Ascomycota</taxon>
        <taxon>Pezizomycotina</taxon>
        <taxon>Dothideomycetes</taxon>
        <taxon>Dothideomycetidae</taxon>
        <taxon>Dothideales</taxon>
        <taxon>Saccotheciaceae</taxon>
        <taxon>Aureobasidium</taxon>
    </lineage>
</organism>
<feature type="transmembrane region" description="Helical" evidence="1">
    <location>
        <begin position="33"/>
        <end position="53"/>
    </location>
</feature>